<dbReference type="Pfam" id="PF00889">
    <property type="entry name" value="EF_TS"/>
    <property type="match status" value="1"/>
</dbReference>
<dbReference type="InterPro" id="IPR036402">
    <property type="entry name" value="EF-Ts_dimer_sf"/>
</dbReference>
<dbReference type="Gene3D" id="3.30.479.20">
    <property type="entry name" value="Elongation factor Ts, dimerisation domain"/>
    <property type="match status" value="1"/>
</dbReference>
<dbReference type="SUPFAM" id="SSF46934">
    <property type="entry name" value="UBA-like"/>
    <property type="match status" value="1"/>
</dbReference>
<comment type="caution">
    <text evidence="9">The sequence shown here is derived from an EMBL/GenBank/DDBJ whole genome shotgun (WGS) entry which is preliminary data.</text>
</comment>
<comment type="function">
    <text evidence="5 6">Associates with the EF-Tu.GDP complex and induces the exchange of GDP to GTP. It remains bound to the aminoacyl-tRNA.EF-Tu.GTP complex up to the GTP hydrolysis stage on the ribosome.</text>
</comment>
<dbReference type="PANTHER" id="PTHR11741">
    <property type="entry name" value="ELONGATION FACTOR TS"/>
    <property type="match status" value="1"/>
</dbReference>
<gene>
    <name evidence="5 9" type="primary">tsf</name>
    <name evidence="9" type="ORF">COT66_02005</name>
</gene>
<evidence type="ECO:0000256" key="3">
    <source>
        <dbReference type="ARBA" id="ARBA00022768"/>
    </source>
</evidence>
<dbReference type="NCBIfam" id="TIGR00116">
    <property type="entry name" value="tsf"/>
    <property type="match status" value="1"/>
</dbReference>
<dbReference type="CDD" id="cd14275">
    <property type="entry name" value="UBA_EF-Ts"/>
    <property type="match status" value="1"/>
</dbReference>
<evidence type="ECO:0000256" key="6">
    <source>
        <dbReference type="RuleBase" id="RU000642"/>
    </source>
</evidence>
<dbReference type="SUPFAM" id="SSF54713">
    <property type="entry name" value="Elongation factor Ts (EF-Ts), dimerisation domain"/>
    <property type="match status" value="1"/>
</dbReference>
<feature type="domain" description="Translation elongation factor EFTs/EF1B dimerisation" evidence="8">
    <location>
        <begin position="69"/>
        <end position="146"/>
    </location>
</feature>
<comment type="similarity">
    <text evidence="1 5 6">Belongs to the EF-Ts family.</text>
</comment>
<dbReference type="PROSITE" id="PS01127">
    <property type="entry name" value="EF_TS_2"/>
    <property type="match status" value="1"/>
</dbReference>
<protein>
    <recommendedName>
        <fullName evidence="2 5">Elongation factor Ts</fullName>
        <shortName evidence="5">EF-Ts</shortName>
    </recommendedName>
</protein>
<dbReference type="HAMAP" id="MF_00050">
    <property type="entry name" value="EF_Ts"/>
    <property type="match status" value="1"/>
</dbReference>
<evidence type="ECO:0000256" key="1">
    <source>
        <dbReference type="ARBA" id="ARBA00005532"/>
    </source>
</evidence>
<dbReference type="AlphaFoldDB" id="A0A2M6XAN1"/>
<organism evidence="9 10">
    <name type="scientific">Candidatus Shapirobacteria bacterium CG09_land_8_20_14_0_10_49_15</name>
    <dbReference type="NCBI Taxonomy" id="1974482"/>
    <lineage>
        <taxon>Bacteria</taxon>
        <taxon>Candidatus Shapironibacteriota</taxon>
    </lineage>
</organism>
<dbReference type="InterPro" id="IPR009060">
    <property type="entry name" value="UBA-like_sf"/>
</dbReference>
<evidence type="ECO:0000259" key="8">
    <source>
        <dbReference type="Pfam" id="PF00889"/>
    </source>
</evidence>
<dbReference type="EMBL" id="PEZK01000028">
    <property type="protein sequence ID" value="PIU02113.1"/>
    <property type="molecule type" value="Genomic_DNA"/>
</dbReference>
<evidence type="ECO:0000256" key="7">
    <source>
        <dbReference type="RuleBase" id="RU000643"/>
    </source>
</evidence>
<evidence type="ECO:0000313" key="10">
    <source>
        <dbReference type="Proteomes" id="UP000231214"/>
    </source>
</evidence>
<reference evidence="10" key="1">
    <citation type="submission" date="2017-09" db="EMBL/GenBank/DDBJ databases">
        <title>Depth-based differentiation of microbial function through sediment-hosted aquifers and enrichment of novel symbionts in the deep terrestrial subsurface.</title>
        <authorList>
            <person name="Probst A.J."/>
            <person name="Ladd B."/>
            <person name="Jarett J.K."/>
            <person name="Geller-Mcgrath D.E."/>
            <person name="Sieber C.M.K."/>
            <person name="Emerson J.B."/>
            <person name="Anantharaman K."/>
            <person name="Thomas B.C."/>
            <person name="Malmstrom R."/>
            <person name="Stieglmeier M."/>
            <person name="Klingl A."/>
            <person name="Woyke T."/>
            <person name="Ryan C.M."/>
            <person name="Banfield J.F."/>
        </authorList>
    </citation>
    <scope>NUCLEOTIDE SEQUENCE [LARGE SCALE GENOMIC DNA]</scope>
</reference>
<dbReference type="InterPro" id="IPR014039">
    <property type="entry name" value="Transl_elong_EFTs/EF1B_dimer"/>
</dbReference>
<dbReference type="GO" id="GO:0005737">
    <property type="term" value="C:cytoplasm"/>
    <property type="evidence" value="ECO:0007669"/>
    <property type="project" value="UniProtKB-SubCell"/>
</dbReference>
<evidence type="ECO:0000256" key="2">
    <source>
        <dbReference type="ARBA" id="ARBA00016956"/>
    </source>
</evidence>
<sequence>MQKIKQLRLQTKAGVMDCRQALEATDGALSKAAEWLRQKGMTAAGKRVGRRASAGLIETYIHHQGQVAGVVELNCETDFVARTDEFKKLAHELAMQVAAMDAPSPVAFLKQPYIRDPQKTIAELIKEAIAKIGENIVVGQAARFAVGQKRPK</sequence>
<dbReference type="InterPro" id="IPR018101">
    <property type="entry name" value="Transl_elong_Ts_CS"/>
</dbReference>
<evidence type="ECO:0000313" key="9">
    <source>
        <dbReference type="EMBL" id="PIU02113.1"/>
    </source>
</evidence>
<keyword evidence="4 5" id="KW-0648">Protein biosynthesis</keyword>
<dbReference type="GO" id="GO:0003746">
    <property type="term" value="F:translation elongation factor activity"/>
    <property type="evidence" value="ECO:0007669"/>
    <property type="project" value="UniProtKB-UniRule"/>
</dbReference>
<name>A0A2M6XAN1_9BACT</name>
<proteinExistence type="inferred from homology"/>
<evidence type="ECO:0000256" key="5">
    <source>
        <dbReference type="HAMAP-Rule" id="MF_00050"/>
    </source>
</evidence>
<keyword evidence="5" id="KW-0963">Cytoplasm</keyword>
<keyword evidence="3 5" id="KW-0251">Elongation factor</keyword>
<evidence type="ECO:0000256" key="4">
    <source>
        <dbReference type="ARBA" id="ARBA00022917"/>
    </source>
</evidence>
<dbReference type="PANTHER" id="PTHR11741:SF0">
    <property type="entry name" value="ELONGATION FACTOR TS, MITOCHONDRIAL"/>
    <property type="match status" value="1"/>
</dbReference>
<dbReference type="Gene3D" id="1.10.8.10">
    <property type="entry name" value="DNA helicase RuvA subunit, C-terminal domain"/>
    <property type="match status" value="1"/>
</dbReference>
<dbReference type="Proteomes" id="UP000231214">
    <property type="component" value="Unassembled WGS sequence"/>
</dbReference>
<feature type="region of interest" description="Involved in Mg(2+) ion dislocation from EF-Tu" evidence="5">
    <location>
        <begin position="77"/>
        <end position="80"/>
    </location>
</feature>
<dbReference type="InterPro" id="IPR001816">
    <property type="entry name" value="Transl_elong_EFTs/EF1B"/>
</dbReference>
<accession>A0A2M6XAN1</accession>
<comment type="subcellular location">
    <subcellularLocation>
        <location evidence="5 7">Cytoplasm</location>
    </subcellularLocation>
</comment>
<dbReference type="FunFam" id="1.10.8.10:FF:000001">
    <property type="entry name" value="Elongation factor Ts"/>
    <property type="match status" value="1"/>
</dbReference>